<dbReference type="Pfam" id="PF00561">
    <property type="entry name" value="Abhydrolase_1"/>
    <property type="match status" value="1"/>
</dbReference>
<dbReference type="Proteomes" id="UP000642920">
    <property type="component" value="Unassembled WGS sequence"/>
</dbReference>
<dbReference type="InterPro" id="IPR000073">
    <property type="entry name" value="AB_hydrolase_1"/>
</dbReference>
<gene>
    <name evidence="2" type="ORF">JKP34_10705</name>
</gene>
<dbReference type="Gene3D" id="3.40.50.1820">
    <property type="entry name" value="alpha/beta hydrolase"/>
    <property type="match status" value="1"/>
</dbReference>
<dbReference type="SUPFAM" id="SSF53474">
    <property type="entry name" value="alpha/beta-Hydrolases"/>
    <property type="match status" value="1"/>
</dbReference>
<dbReference type="EMBL" id="JAERQG010000002">
    <property type="protein sequence ID" value="MBL0765722.1"/>
    <property type="molecule type" value="Genomic_DNA"/>
</dbReference>
<keyword evidence="3" id="KW-1185">Reference proteome</keyword>
<sequence>MEKHRIKFGSGELFYRIYGEGRTVLLAFHGFGQSAEYFKYFSEQLSTIYTVYTFDLFFHGESEWTDDTKPLSKLQFKSFIDMLRAEHQITNFAVCGYSMGGKFALTCLEMFPENIKQLLLIAPDGIKTSFWYSLATYPQFFRNIFKKTIKEPSTFHRITRWANRLGLVDKSILKFASSQMNTEENRRRVYMSWVIFRNLQFNLKQVAEILNEQDIPTMMITGSYDKIITSENMMRLLKHVDDYQNIVLETGHNKLISESADFLARNKKELKFK</sequence>
<accession>A0A937DEZ9</accession>
<dbReference type="GO" id="GO:0016787">
    <property type="term" value="F:hydrolase activity"/>
    <property type="evidence" value="ECO:0007669"/>
    <property type="project" value="UniProtKB-KW"/>
</dbReference>
<comment type="caution">
    <text evidence="2">The sequence shown here is derived from an EMBL/GenBank/DDBJ whole genome shotgun (WGS) entry which is preliminary data.</text>
</comment>
<evidence type="ECO:0000313" key="2">
    <source>
        <dbReference type="EMBL" id="MBL0765722.1"/>
    </source>
</evidence>
<dbReference type="PANTHER" id="PTHR42886">
    <property type="entry name" value="RE40534P-RELATED"/>
    <property type="match status" value="1"/>
</dbReference>
<name>A0A937DEZ9_9BACT</name>
<proteinExistence type="predicted"/>
<feature type="domain" description="AB hydrolase-1" evidence="1">
    <location>
        <begin position="24"/>
        <end position="253"/>
    </location>
</feature>
<evidence type="ECO:0000313" key="3">
    <source>
        <dbReference type="Proteomes" id="UP000642920"/>
    </source>
</evidence>
<dbReference type="AlphaFoldDB" id="A0A937DEZ9"/>
<dbReference type="InterPro" id="IPR029058">
    <property type="entry name" value="AB_hydrolase_fold"/>
</dbReference>
<organism evidence="2 3">
    <name type="scientific">Marivirga atlantica</name>
    <dbReference type="NCBI Taxonomy" id="1548457"/>
    <lineage>
        <taxon>Bacteria</taxon>
        <taxon>Pseudomonadati</taxon>
        <taxon>Bacteroidota</taxon>
        <taxon>Cytophagia</taxon>
        <taxon>Cytophagales</taxon>
        <taxon>Marivirgaceae</taxon>
        <taxon>Marivirga</taxon>
    </lineage>
</organism>
<dbReference type="PANTHER" id="PTHR42886:SF29">
    <property type="entry name" value="PUMMELIG, ISOFORM A"/>
    <property type="match status" value="1"/>
</dbReference>
<protein>
    <submittedName>
        <fullName evidence="2">Alpha/beta hydrolase</fullName>
    </submittedName>
</protein>
<keyword evidence="2" id="KW-0378">Hydrolase</keyword>
<reference evidence="2" key="1">
    <citation type="submission" date="2021-01" db="EMBL/GenBank/DDBJ databases">
        <title>Marivirga sp. nov., isolated from intertidal surface sediments.</title>
        <authorList>
            <person name="Zhang M."/>
        </authorList>
    </citation>
    <scope>NUCLEOTIDE SEQUENCE</scope>
    <source>
        <strain evidence="2">SM1354</strain>
    </source>
</reference>
<evidence type="ECO:0000259" key="1">
    <source>
        <dbReference type="Pfam" id="PF00561"/>
    </source>
</evidence>
<dbReference type="PRINTS" id="PR00111">
    <property type="entry name" value="ABHYDROLASE"/>
</dbReference>
<dbReference type="RefSeq" id="WP_201920893.1">
    <property type="nucleotide sequence ID" value="NZ_JAERQG010000002.1"/>
</dbReference>